<dbReference type="EMBL" id="ATLV01014592">
    <property type="status" value="NOT_ANNOTATED_CDS"/>
    <property type="molecule type" value="Genomic_DNA"/>
</dbReference>
<organism evidence="1">
    <name type="scientific">Anopheles sinensis</name>
    <name type="common">Mosquito</name>
    <dbReference type="NCBI Taxonomy" id="74873"/>
    <lineage>
        <taxon>Eukaryota</taxon>
        <taxon>Metazoa</taxon>
        <taxon>Ecdysozoa</taxon>
        <taxon>Arthropoda</taxon>
        <taxon>Hexapoda</taxon>
        <taxon>Insecta</taxon>
        <taxon>Pterygota</taxon>
        <taxon>Neoptera</taxon>
        <taxon>Endopterygota</taxon>
        <taxon>Diptera</taxon>
        <taxon>Nematocera</taxon>
        <taxon>Culicoidea</taxon>
        <taxon>Culicidae</taxon>
        <taxon>Anophelinae</taxon>
        <taxon>Anopheles</taxon>
    </lineage>
</organism>
<proteinExistence type="predicted"/>
<dbReference type="EMBL" id="KE524975">
    <property type="protein sequence ID" value="KFB39149.1"/>
    <property type="molecule type" value="Genomic_DNA"/>
</dbReference>
<sequence length="77" mass="9055">MNHHRRTLARRKFYHKYPINAPAVRPFSRHGIEWRRVVHHNVPLAGLALIALCEDKTLYGRTTDNADDDRRQRLANA</sequence>
<protein>
    <submittedName>
        <fullName evidence="1 2">Triphosphoribosyl-dephospho-CoA synthase</fullName>
    </submittedName>
</protein>
<name>A0A084VMF5_ANOSI</name>
<evidence type="ECO:0000313" key="1">
    <source>
        <dbReference type="EMBL" id="KFB39149.1"/>
    </source>
</evidence>
<dbReference type="EnsemblMetazoa" id="ASIC006481-RA">
    <property type="protein sequence ID" value="ASIC006481-PA"/>
    <property type="gene ID" value="ASIC006481"/>
</dbReference>
<dbReference type="AlphaFoldDB" id="A0A084VMF5"/>
<dbReference type="Proteomes" id="UP000030765">
    <property type="component" value="Unassembled WGS sequence"/>
</dbReference>
<dbReference type="VEuPathDB" id="VectorBase:ASIC006481"/>
<accession>A0A084VMF5</accession>
<reference evidence="2" key="2">
    <citation type="submission" date="2020-05" db="UniProtKB">
        <authorList>
            <consortium name="EnsemblMetazoa"/>
        </authorList>
    </citation>
    <scope>IDENTIFICATION</scope>
</reference>
<gene>
    <name evidence="1" type="ORF">ZHAS_00006481</name>
</gene>
<evidence type="ECO:0000313" key="3">
    <source>
        <dbReference type="Proteomes" id="UP000030765"/>
    </source>
</evidence>
<reference evidence="1 3" key="1">
    <citation type="journal article" date="2014" name="BMC Genomics">
        <title>Genome sequence of Anopheles sinensis provides insight into genetics basis of mosquito competence for malaria parasites.</title>
        <authorList>
            <person name="Zhou D."/>
            <person name="Zhang D."/>
            <person name="Ding G."/>
            <person name="Shi L."/>
            <person name="Hou Q."/>
            <person name="Ye Y."/>
            <person name="Xu Y."/>
            <person name="Zhou H."/>
            <person name="Xiong C."/>
            <person name="Li S."/>
            <person name="Yu J."/>
            <person name="Hong S."/>
            <person name="Yu X."/>
            <person name="Zou P."/>
            <person name="Chen C."/>
            <person name="Chang X."/>
            <person name="Wang W."/>
            <person name="Lv Y."/>
            <person name="Sun Y."/>
            <person name="Ma L."/>
            <person name="Shen B."/>
            <person name="Zhu C."/>
        </authorList>
    </citation>
    <scope>NUCLEOTIDE SEQUENCE [LARGE SCALE GENOMIC DNA]</scope>
</reference>
<evidence type="ECO:0000313" key="2">
    <source>
        <dbReference type="EnsemblMetazoa" id="ASIC006481-PA"/>
    </source>
</evidence>
<keyword evidence="3" id="KW-1185">Reference proteome</keyword>